<organism evidence="1 2">
    <name type="scientific">Marchantia polymorpha subsp. ruderalis</name>
    <dbReference type="NCBI Taxonomy" id="1480154"/>
    <lineage>
        <taxon>Eukaryota</taxon>
        <taxon>Viridiplantae</taxon>
        <taxon>Streptophyta</taxon>
        <taxon>Embryophyta</taxon>
        <taxon>Marchantiophyta</taxon>
        <taxon>Marchantiopsida</taxon>
        <taxon>Marchantiidae</taxon>
        <taxon>Marchantiales</taxon>
        <taxon>Marchantiaceae</taxon>
        <taxon>Marchantia</taxon>
    </lineage>
</organism>
<evidence type="ECO:0000313" key="2">
    <source>
        <dbReference type="Proteomes" id="UP000077202"/>
    </source>
</evidence>
<accession>A0A176W5A2</accession>
<comment type="caution">
    <text evidence="1">The sequence shown here is derived from an EMBL/GenBank/DDBJ whole genome shotgun (WGS) entry which is preliminary data.</text>
</comment>
<keyword evidence="2" id="KW-1185">Reference proteome</keyword>
<proteinExistence type="predicted"/>
<dbReference type="Proteomes" id="UP000077202">
    <property type="component" value="Unassembled WGS sequence"/>
</dbReference>
<protein>
    <submittedName>
        <fullName evidence="1">Uncharacterized protein</fullName>
    </submittedName>
</protein>
<reference evidence="1" key="1">
    <citation type="submission" date="2016-03" db="EMBL/GenBank/DDBJ databases">
        <title>Mechanisms controlling the formation of the plant cell surface in tip-growing cells are functionally conserved among land plants.</title>
        <authorList>
            <person name="Honkanen S."/>
            <person name="Jones V.A."/>
            <person name="Morieri G."/>
            <person name="Champion C."/>
            <person name="Hetherington A.J."/>
            <person name="Kelly S."/>
            <person name="Saint-Marcoux D."/>
            <person name="Proust H."/>
            <person name="Prescott H."/>
            <person name="Dolan L."/>
        </authorList>
    </citation>
    <scope>NUCLEOTIDE SEQUENCE [LARGE SCALE GENOMIC DNA]</scope>
    <source>
        <tissue evidence="1">Whole gametophyte</tissue>
    </source>
</reference>
<gene>
    <name evidence="1" type="ORF">AXG93_2184s1000</name>
</gene>
<evidence type="ECO:0000313" key="1">
    <source>
        <dbReference type="EMBL" id="OAE28207.1"/>
    </source>
</evidence>
<dbReference type="AlphaFoldDB" id="A0A176W5A2"/>
<name>A0A176W5A2_MARPO</name>
<sequence length="120" mass="13807">MELDRLYLLLRGWHLLQGLAECLRGLTTCWRATCKTNNTPTYEDVEEIVSLAAKVSTSLDVPLWRSCHELQQKANRLVKKAWSEASLLDEIETSQGIAIRKYLYVEEDETARQVSTRHVT</sequence>
<dbReference type="EMBL" id="LVLJ01001758">
    <property type="protein sequence ID" value="OAE28207.1"/>
    <property type="molecule type" value="Genomic_DNA"/>
</dbReference>